<dbReference type="EMBL" id="JAUOES010000004">
    <property type="protein sequence ID" value="MDT3279447.1"/>
    <property type="molecule type" value="Genomic_DNA"/>
</dbReference>
<comment type="caution">
    <text evidence="2">The sequence shown here is derived from an EMBL/GenBank/DDBJ whole genome shotgun (WGS) entry which is preliminary data.</text>
</comment>
<evidence type="ECO:0000313" key="2">
    <source>
        <dbReference type="EMBL" id="MDT3279447.1"/>
    </source>
</evidence>
<dbReference type="InterPro" id="IPR000182">
    <property type="entry name" value="GNAT_dom"/>
</dbReference>
<evidence type="ECO:0000313" key="3">
    <source>
        <dbReference type="Proteomes" id="UP001249505"/>
    </source>
</evidence>
<gene>
    <name evidence="2" type="ORF">Q4Q50_03935</name>
</gene>
<dbReference type="Pfam" id="PF00583">
    <property type="entry name" value="Acetyltransf_1"/>
    <property type="match status" value="1"/>
</dbReference>
<dbReference type="RefSeq" id="WP_311898497.1">
    <property type="nucleotide sequence ID" value="NZ_JAUOES010000004.1"/>
</dbReference>
<dbReference type="Gene3D" id="3.40.630.30">
    <property type="match status" value="1"/>
</dbReference>
<dbReference type="CDD" id="cd04301">
    <property type="entry name" value="NAT_SF"/>
    <property type="match status" value="1"/>
</dbReference>
<name>A0ABU3FYQ7_9GAMM</name>
<accession>A0ABU3FYQ7</accession>
<keyword evidence="3" id="KW-1185">Reference proteome</keyword>
<reference evidence="2 3" key="1">
    <citation type="submission" date="2023-07" db="EMBL/GenBank/DDBJ databases">
        <title>Novel Shewanella species isolated from Baltic Sea sediments.</title>
        <authorList>
            <person name="Martin-Rodriguez A.J."/>
        </authorList>
    </citation>
    <scope>NUCLEOTIDE SEQUENCE [LARGE SCALE GENOMIC DNA]</scope>
    <source>
        <strain evidence="2 3">SP2S1-2</strain>
    </source>
</reference>
<sequence length="141" mass="16998">MQFKFIKATAQDWDYLFDLRKMTMVEHLEKSGQFLSEEEHQFRLKNAYEYSHLIIYDKSVVGTLQFREFEDKVEIMQLQIHPNNQGKGLGSLVLKQVLETSKPKYLELTVLKENRALNLYKRLDFKIFDEDQFEYFMCTEH</sequence>
<feature type="domain" description="N-acetyltransferase" evidence="1">
    <location>
        <begin position="3"/>
        <end position="141"/>
    </location>
</feature>
<dbReference type="InterPro" id="IPR016181">
    <property type="entry name" value="Acyl_CoA_acyltransferase"/>
</dbReference>
<dbReference type="Proteomes" id="UP001249505">
    <property type="component" value="Unassembled WGS sequence"/>
</dbReference>
<protein>
    <submittedName>
        <fullName evidence="2">GNAT family N-acetyltransferase</fullName>
    </submittedName>
</protein>
<evidence type="ECO:0000259" key="1">
    <source>
        <dbReference type="PROSITE" id="PS51186"/>
    </source>
</evidence>
<dbReference type="PROSITE" id="PS51186">
    <property type="entry name" value="GNAT"/>
    <property type="match status" value="1"/>
</dbReference>
<dbReference type="SUPFAM" id="SSF55729">
    <property type="entry name" value="Acyl-CoA N-acyltransferases (Nat)"/>
    <property type="match status" value="1"/>
</dbReference>
<proteinExistence type="predicted"/>
<organism evidence="2 3">
    <name type="scientific">Shewanella scandinavica</name>
    <dbReference type="NCBI Taxonomy" id="3063538"/>
    <lineage>
        <taxon>Bacteria</taxon>
        <taxon>Pseudomonadati</taxon>
        <taxon>Pseudomonadota</taxon>
        <taxon>Gammaproteobacteria</taxon>
        <taxon>Alteromonadales</taxon>
        <taxon>Shewanellaceae</taxon>
        <taxon>Shewanella</taxon>
    </lineage>
</organism>